<sequence>MFLKLTPLIVGFAEGQWSFLDFYLSSKKLKTKSIIKNYFIMNIFSIFFVDTIFGIFGSNILPFYLTTRIFMEIRNAAESSKTPGLEYYKNINFFKKK</sequence>
<accession>A0A6C0AEN9</accession>
<proteinExistence type="predicted"/>
<protein>
    <submittedName>
        <fullName evidence="2">Uncharacterized protein</fullName>
    </submittedName>
</protein>
<evidence type="ECO:0000256" key="1">
    <source>
        <dbReference type="SAM" id="Phobius"/>
    </source>
</evidence>
<keyword evidence="1" id="KW-0812">Transmembrane</keyword>
<feature type="transmembrane region" description="Helical" evidence="1">
    <location>
        <begin position="39"/>
        <end position="65"/>
    </location>
</feature>
<dbReference type="AlphaFoldDB" id="A0A6C0AEN9"/>
<keyword evidence="1" id="KW-1133">Transmembrane helix</keyword>
<reference evidence="2" key="1">
    <citation type="journal article" date="2020" name="Nature">
        <title>Giant virus diversity and host interactions through global metagenomics.</title>
        <authorList>
            <person name="Schulz F."/>
            <person name="Roux S."/>
            <person name="Paez-Espino D."/>
            <person name="Jungbluth S."/>
            <person name="Walsh D.A."/>
            <person name="Denef V.J."/>
            <person name="McMahon K.D."/>
            <person name="Konstantinidis K.T."/>
            <person name="Eloe-Fadrosh E.A."/>
            <person name="Kyrpides N.C."/>
            <person name="Woyke T."/>
        </authorList>
    </citation>
    <scope>NUCLEOTIDE SEQUENCE</scope>
    <source>
        <strain evidence="2">GVMAG-S-1021933-23</strain>
    </source>
</reference>
<evidence type="ECO:0000313" key="2">
    <source>
        <dbReference type="EMBL" id="QHS78146.1"/>
    </source>
</evidence>
<name>A0A6C0AEN9_9ZZZZ</name>
<dbReference type="EMBL" id="MN740594">
    <property type="protein sequence ID" value="QHS78146.1"/>
    <property type="molecule type" value="Genomic_DNA"/>
</dbReference>
<organism evidence="2">
    <name type="scientific">viral metagenome</name>
    <dbReference type="NCBI Taxonomy" id="1070528"/>
    <lineage>
        <taxon>unclassified sequences</taxon>
        <taxon>metagenomes</taxon>
        <taxon>organismal metagenomes</taxon>
    </lineage>
</organism>
<keyword evidence="1" id="KW-0472">Membrane</keyword>